<keyword evidence="2" id="KW-1185">Reference proteome</keyword>
<dbReference type="EMBL" id="JAGPYM010000041">
    <property type="protein sequence ID" value="KAH6874190.1"/>
    <property type="molecule type" value="Genomic_DNA"/>
</dbReference>
<evidence type="ECO:0000313" key="2">
    <source>
        <dbReference type="Proteomes" id="UP000777438"/>
    </source>
</evidence>
<dbReference type="Proteomes" id="UP000777438">
    <property type="component" value="Unassembled WGS sequence"/>
</dbReference>
<evidence type="ECO:0000313" key="1">
    <source>
        <dbReference type="EMBL" id="KAH6874190.1"/>
    </source>
</evidence>
<accession>A0A9P8VRP3</accession>
<sequence length="217" mass="23752">MTANNVPELHYHTTLTVIDYHEDPSGAMRSVYVLGTHSTLEAAKAFATSALQELNYEPNDFAEYAVRSAEPWKHGDGVLVFARAPAGQVFLIGIDTTPNNESLPASPEGAVVLPQGTDLLHYVLQTTIDYNQDRTGSVQSTEIEGSYIHRADAWAAARKCLDPEQFVEYDVRDSEEMAGQWPFGEDVVAHAVAETGQNYIVAVRTVPGAHKRHGKKG</sequence>
<dbReference type="AlphaFoldDB" id="A0A9P8VRP3"/>
<proteinExistence type="predicted"/>
<gene>
    <name evidence="1" type="ORF">B0T10DRAFT_541210</name>
</gene>
<dbReference type="OrthoDB" id="3880401at2759"/>
<reference evidence="1 2" key="1">
    <citation type="journal article" date="2021" name="Nat. Commun.">
        <title>Genetic determinants of endophytism in the Arabidopsis root mycobiome.</title>
        <authorList>
            <person name="Mesny F."/>
            <person name="Miyauchi S."/>
            <person name="Thiergart T."/>
            <person name="Pickel B."/>
            <person name="Atanasova L."/>
            <person name="Karlsson M."/>
            <person name="Huettel B."/>
            <person name="Barry K.W."/>
            <person name="Haridas S."/>
            <person name="Chen C."/>
            <person name="Bauer D."/>
            <person name="Andreopoulos W."/>
            <person name="Pangilinan J."/>
            <person name="LaButti K."/>
            <person name="Riley R."/>
            <person name="Lipzen A."/>
            <person name="Clum A."/>
            <person name="Drula E."/>
            <person name="Henrissat B."/>
            <person name="Kohler A."/>
            <person name="Grigoriev I.V."/>
            <person name="Martin F.M."/>
            <person name="Hacquard S."/>
        </authorList>
    </citation>
    <scope>NUCLEOTIDE SEQUENCE [LARGE SCALE GENOMIC DNA]</scope>
    <source>
        <strain evidence="1 2">MPI-CAGE-CH-0241</strain>
    </source>
</reference>
<name>A0A9P8VRP3_9HYPO</name>
<organism evidence="1 2">
    <name type="scientific">Thelonectria olida</name>
    <dbReference type="NCBI Taxonomy" id="1576542"/>
    <lineage>
        <taxon>Eukaryota</taxon>
        <taxon>Fungi</taxon>
        <taxon>Dikarya</taxon>
        <taxon>Ascomycota</taxon>
        <taxon>Pezizomycotina</taxon>
        <taxon>Sordariomycetes</taxon>
        <taxon>Hypocreomycetidae</taxon>
        <taxon>Hypocreales</taxon>
        <taxon>Nectriaceae</taxon>
        <taxon>Thelonectria</taxon>
    </lineage>
</organism>
<comment type="caution">
    <text evidence="1">The sequence shown here is derived from an EMBL/GenBank/DDBJ whole genome shotgun (WGS) entry which is preliminary data.</text>
</comment>
<protein>
    <submittedName>
        <fullName evidence="1">Uncharacterized protein</fullName>
    </submittedName>
</protein>